<dbReference type="EMBL" id="OFSP01000078">
    <property type="protein sequence ID" value="SOY77720.1"/>
    <property type="molecule type" value="Genomic_DNA"/>
</dbReference>
<sequence>MKIFAKTSLLAIALLVGNADAMTFSAPKHEAYDALSWINRGGGETRIYADGEITSSTAMDFERFVKANNIASATVLFNSPGGSLLGGIQLGTKIRSLGFDTGIATYSQGQMVERGYCASACAYAFAAGRGRYFSGKETKLGLHQFSAKSTTIDNGTSQETSGLIVAYLQNMGVDALAFSASASVRPEDILWLTAQDAAKLRFSNNGTQPATAELKQAQGATYLKVEQEYTNWSARFLFTCFDGKMGLGGGLVTTEADAKGKLEWATNSYFTFDGTEIQPQRKGATAQGLQRRESVVWVHRELPSAEMRTLLSSKTITAWIAADGAVGYTATVDISGVKGKIQDYAKNCYAARR</sequence>
<dbReference type="SUPFAM" id="SSF52096">
    <property type="entry name" value="ClpP/crotonase"/>
    <property type="match status" value="1"/>
</dbReference>
<name>A0A375CR66_9BURK</name>
<dbReference type="RefSeq" id="WP_147309700.1">
    <property type="nucleotide sequence ID" value="NZ_OFSP01000078.1"/>
</dbReference>
<evidence type="ECO:0000256" key="1">
    <source>
        <dbReference type="SAM" id="SignalP"/>
    </source>
</evidence>
<feature type="signal peptide" evidence="1">
    <location>
        <begin position="1"/>
        <end position="21"/>
    </location>
</feature>
<evidence type="ECO:0000313" key="3">
    <source>
        <dbReference type="Proteomes" id="UP000256297"/>
    </source>
</evidence>
<reference evidence="3" key="1">
    <citation type="submission" date="2018-01" db="EMBL/GenBank/DDBJ databases">
        <authorList>
            <person name="Gaut B.S."/>
            <person name="Morton B.R."/>
            <person name="Clegg M.T."/>
            <person name="Duvall M.R."/>
        </authorList>
    </citation>
    <scope>NUCLEOTIDE SEQUENCE [LARGE SCALE GENOMIC DNA]</scope>
</reference>
<dbReference type="AlphaFoldDB" id="A0A375CR66"/>
<protein>
    <recommendedName>
        <fullName evidence="4">Periplasmic protein</fullName>
    </recommendedName>
</protein>
<evidence type="ECO:0000313" key="2">
    <source>
        <dbReference type="EMBL" id="SOY77720.1"/>
    </source>
</evidence>
<dbReference type="Gene3D" id="3.90.226.10">
    <property type="entry name" value="2-enoyl-CoA Hydratase, Chain A, domain 1"/>
    <property type="match status" value="1"/>
</dbReference>
<feature type="chain" id="PRO_5016921149" description="Periplasmic protein" evidence="1">
    <location>
        <begin position="22"/>
        <end position="353"/>
    </location>
</feature>
<evidence type="ECO:0008006" key="4">
    <source>
        <dbReference type="Google" id="ProtNLM"/>
    </source>
</evidence>
<dbReference type="Proteomes" id="UP000256297">
    <property type="component" value="Unassembled WGS sequence"/>
</dbReference>
<organism evidence="2 3">
    <name type="scientific">Cupriavidus taiwanensis</name>
    <dbReference type="NCBI Taxonomy" id="164546"/>
    <lineage>
        <taxon>Bacteria</taxon>
        <taxon>Pseudomonadati</taxon>
        <taxon>Pseudomonadota</taxon>
        <taxon>Betaproteobacteria</taxon>
        <taxon>Burkholderiales</taxon>
        <taxon>Burkholderiaceae</taxon>
        <taxon>Cupriavidus</taxon>
    </lineage>
</organism>
<accession>A0A375CR66</accession>
<keyword evidence="1" id="KW-0732">Signal</keyword>
<comment type="caution">
    <text evidence="2">The sequence shown here is derived from an EMBL/GenBank/DDBJ whole genome shotgun (WGS) entry which is preliminary data.</text>
</comment>
<dbReference type="InterPro" id="IPR029045">
    <property type="entry name" value="ClpP/crotonase-like_dom_sf"/>
</dbReference>
<gene>
    <name evidence="2" type="ORF">CBM2589_U10222</name>
</gene>
<proteinExistence type="predicted"/>